<dbReference type="STRING" id="1116229.S3E2R5"/>
<dbReference type="RefSeq" id="XP_008080745.1">
    <property type="nucleotide sequence ID" value="XM_008082554.1"/>
</dbReference>
<dbReference type="InterPro" id="IPR003593">
    <property type="entry name" value="AAA+_ATPase"/>
</dbReference>
<dbReference type="eggNOG" id="KOG0740">
    <property type="taxonomic scope" value="Eukaryota"/>
</dbReference>
<dbReference type="Proteomes" id="UP000016922">
    <property type="component" value="Unassembled WGS sequence"/>
</dbReference>
<dbReference type="HOGENOM" id="CLU_284413_0_0_1"/>
<feature type="signal peptide" evidence="2">
    <location>
        <begin position="1"/>
        <end position="15"/>
    </location>
</feature>
<dbReference type="OrthoDB" id="10042665at2759"/>
<dbReference type="KEGG" id="glz:GLAREA_07867"/>
<dbReference type="PANTHER" id="PTHR46411">
    <property type="entry name" value="FAMILY ATPASE, PUTATIVE-RELATED"/>
    <property type="match status" value="1"/>
</dbReference>
<dbReference type="SMART" id="SM00382">
    <property type="entry name" value="AAA"/>
    <property type="match status" value="1"/>
</dbReference>
<name>S3E2R5_GLAL2</name>
<feature type="chain" id="PRO_5012067973" evidence="2">
    <location>
        <begin position="16"/>
        <end position="1092"/>
    </location>
</feature>
<dbReference type="GO" id="GO:0005524">
    <property type="term" value="F:ATP binding"/>
    <property type="evidence" value="ECO:0007669"/>
    <property type="project" value="InterPro"/>
</dbReference>
<evidence type="ECO:0000256" key="1">
    <source>
        <dbReference type="SAM" id="MobiDB-lite"/>
    </source>
</evidence>
<dbReference type="GO" id="GO:0016887">
    <property type="term" value="F:ATP hydrolysis activity"/>
    <property type="evidence" value="ECO:0007669"/>
    <property type="project" value="InterPro"/>
</dbReference>
<keyword evidence="4" id="KW-0378">Hydrolase</keyword>
<feature type="region of interest" description="Disordered" evidence="1">
    <location>
        <begin position="762"/>
        <end position="781"/>
    </location>
</feature>
<dbReference type="SUPFAM" id="SSF52540">
    <property type="entry name" value="P-loop containing nucleoside triphosphate hydrolases"/>
    <property type="match status" value="1"/>
</dbReference>
<reference evidence="4 5" key="1">
    <citation type="journal article" date="2013" name="BMC Genomics">
        <title>Genomics-driven discovery of the pneumocandin biosynthetic gene cluster in the fungus Glarea lozoyensis.</title>
        <authorList>
            <person name="Chen L."/>
            <person name="Yue Q."/>
            <person name="Zhang X."/>
            <person name="Xiang M."/>
            <person name="Wang C."/>
            <person name="Li S."/>
            <person name="Che Y."/>
            <person name="Ortiz-Lopez F.J."/>
            <person name="Bills G.F."/>
            <person name="Liu X."/>
            <person name="An Z."/>
        </authorList>
    </citation>
    <scope>NUCLEOTIDE SEQUENCE [LARGE SCALE GENOMIC DNA]</scope>
    <source>
        <strain evidence="5">ATCC 20868 / MF5171</strain>
    </source>
</reference>
<dbReference type="PANTHER" id="PTHR46411:SF3">
    <property type="entry name" value="AAA+ ATPASE DOMAIN-CONTAINING PROTEIN"/>
    <property type="match status" value="1"/>
</dbReference>
<evidence type="ECO:0000313" key="4">
    <source>
        <dbReference type="EMBL" id="EPE32733.1"/>
    </source>
</evidence>
<feature type="compositionally biased region" description="Acidic residues" evidence="1">
    <location>
        <begin position="403"/>
        <end position="420"/>
    </location>
</feature>
<dbReference type="CDD" id="cd19481">
    <property type="entry name" value="RecA-like_protease"/>
    <property type="match status" value="1"/>
</dbReference>
<proteinExistence type="predicted"/>
<dbReference type="Pfam" id="PF22942">
    <property type="entry name" value="DUF7025"/>
    <property type="match status" value="1"/>
</dbReference>
<sequence>MFETVLTATFALLSAFVPSNIPRIQDAPVCRDCIPRERILAPGIGVDLTRTYGTVAIRYHNLTTISVGRINGTTSYIDMMTRAMLDPDDTSSLAITSSQDTKTLSEMLYQLHLLAALSSPVPVLNEILLSHPYTPSFTDEHYAEAFALADLKPVTPTHDIWPHTSQLTTAFAGAGYGLCTAWANISKCREQEEEMKIKSVLIVEFSDDVLLVGWFWAQGWWDAYFDTVEKWEEYGFKGSKGEDWDGVRERIRGVMDGRGRGKPDVVVLYGERVNEEGFLDALERALGGSIKVIRGLDGEGKGEGVRGLDPVMVNARGAAELAKRGQGAPRGCVEVGCGNRRGGEDGVGGEVLREVRGMYILTTGHQSISTIVYSEEQWHVPRPSQQQVKIPAKSCLHFKPADNEYEDDSSESEEELEETESVNIDTAAVLEGVDVTPLSLNTDGAAEALKLGYSSKLISNWYQHTCEYDSCQSRWSEFAVVDDEEADLMKRSNLVPIVHRHVYENKHWITTSITIQDVAMRKVLTEVLNKYQDLDMELENWTFTPPFMPLVHRWDVLKNFQSATMEDYLQRAASALLAFLSPIIASSIISLNATKKTGKVSFANVWQIFPPSAFVLTKFFGVDTICRVLKYKKREADRCNPERWVIDMEYIDWNGENSGYTTTTLSICEFDGLRRVTGLPVFPISFLTDIEATKSAMIERGRKFERLRGYKFMISNGTKILLETEKPEQRPVAGKVCVDAYAYYRSCNIVKPVLRPLKPEVDEDSGEDIVEDGEQSDTQYESKFTVAPVEVASTAKGPAERTEDLSPLTEEQAMMATPWLKGFDLKSKDWCELKVEDLKEMTWNDEAFEKLVLPSGEKDLAWAFVENKSICTTEFDDFIPDKGRGLIILMFGPPGVGKTFTAEAVAERSRVPLYSISAGDLGIQPSEVEKALERALELCRMWNAMLLLDEADVFLGSRTNESLARNELVSIFLTKLEYYQGILFLTTNRISSIDHAFQSRVDLFLPYHDLSVAARATVWENFIEKAGRHKFDFETGGEAVARLAELKLNGREIKNLIKSAQLLSAKSGAKVTMERLYMLADKRVQALGMLDC</sequence>
<feature type="region of interest" description="Disordered" evidence="1">
    <location>
        <begin position="400"/>
        <end position="420"/>
    </location>
</feature>
<keyword evidence="5" id="KW-1185">Reference proteome</keyword>
<dbReference type="GeneID" id="19466919"/>
<dbReference type="EMBL" id="KE145359">
    <property type="protein sequence ID" value="EPE32733.1"/>
    <property type="molecule type" value="Genomic_DNA"/>
</dbReference>
<protein>
    <submittedName>
        <fullName evidence="4">p-loop containing nucleoside triphosphate hydrolase</fullName>
    </submittedName>
</protein>
<dbReference type="Pfam" id="PF00004">
    <property type="entry name" value="AAA"/>
    <property type="match status" value="1"/>
</dbReference>
<gene>
    <name evidence="4" type="ORF">GLAREA_07867</name>
</gene>
<evidence type="ECO:0000259" key="3">
    <source>
        <dbReference type="SMART" id="SM00382"/>
    </source>
</evidence>
<evidence type="ECO:0000313" key="5">
    <source>
        <dbReference type="Proteomes" id="UP000016922"/>
    </source>
</evidence>
<accession>S3E2R5</accession>
<dbReference type="Gene3D" id="3.40.50.300">
    <property type="entry name" value="P-loop containing nucleotide triphosphate hydrolases"/>
    <property type="match status" value="1"/>
</dbReference>
<evidence type="ECO:0000256" key="2">
    <source>
        <dbReference type="SAM" id="SignalP"/>
    </source>
</evidence>
<dbReference type="InterPro" id="IPR054289">
    <property type="entry name" value="DUF7025"/>
</dbReference>
<feature type="domain" description="AAA+ ATPase" evidence="3">
    <location>
        <begin position="884"/>
        <end position="1011"/>
    </location>
</feature>
<feature type="compositionally biased region" description="Acidic residues" evidence="1">
    <location>
        <begin position="762"/>
        <end position="775"/>
    </location>
</feature>
<dbReference type="AlphaFoldDB" id="S3E2R5"/>
<dbReference type="InterPro" id="IPR003959">
    <property type="entry name" value="ATPase_AAA_core"/>
</dbReference>
<keyword evidence="2" id="KW-0732">Signal</keyword>
<organism evidence="4 5">
    <name type="scientific">Glarea lozoyensis (strain ATCC 20868 / MF5171)</name>
    <dbReference type="NCBI Taxonomy" id="1116229"/>
    <lineage>
        <taxon>Eukaryota</taxon>
        <taxon>Fungi</taxon>
        <taxon>Dikarya</taxon>
        <taxon>Ascomycota</taxon>
        <taxon>Pezizomycotina</taxon>
        <taxon>Leotiomycetes</taxon>
        <taxon>Helotiales</taxon>
        <taxon>Helotiaceae</taxon>
        <taxon>Glarea</taxon>
    </lineage>
</organism>
<dbReference type="InterPro" id="IPR027417">
    <property type="entry name" value="P-loop_NTPase"/>
</dbReference>